<dbReference type="Proteomes" id="UP000030428">
    <property type="component" value="Unassembled WGS sequence"/>
</dbReference>
<gene>
    <name evidence="2" type="ORF">PN36_30470</name>
</gene>
<organism evidence="2 3">
    <name type="scientific">Candidatus Thiomargarita nelsonii</name>
    <dbReference type="NCBI Taxonomy" id="1003181"/>
    <lineage>
        <taxon>Bacteria</taxon>
        <taxon>Pseudomonadati</taxon>
        <taxon>Pseudomonadota</taxon>
        <taxon>Gammaproteobacteria</taxon>
        <taxon>Thiotrichales</taxon>
        <taxon>Thiotrichaceae</taxon>
        <taxon>Thiomargarita</taxon>
    </lineage>
</organism>
<protein>
    <submittedName>
        <fullName evidence="2">Uncharacterized protein</fullName>
    </submittedName>
</protein>
<evidence type="ECO:0000313" key="2">
    <source>
        <dbReference type="EMBL" id="KHD05040.1"/>
    </source>
</evidence>
<dbReference type="AlphaFoldDB" id="A0A0A6P2E1"/>
<sequence length="105" mass="11473">MLVHFAIAIKAVMSVQLSCLPASSAVFLILVLITCHSTRIARASQHQCHWRRGNPLWLPDTIWHLTASMGLFLVDVDLSHSDVIVGFMAIVCPVALVTVGMGMYA</sequence>
<keyword evidence="1" id="KW-0472">Membrane</keyword>
<dbReference type="EMBL" id="JSZA02000226">
    <property type="protein sequence ID" value="KHD05040.1"/>
    <property type="molecule type" value="Genomic_DNA"/>
</dbReference>
<keyword evidence="1" id="KW-1133">Transmembrane helix</keyword>
<comment type="caution">
    <text evidence="2">The sequence shown here is derived from an EMBL/GenBank/DDBJ whole genome shotgun (WGS) entry which is preliminary data.</text>
</comment>
<proteinExistence type="predicted"/>
<reference evidence="2 3" key="1">
    <citation type="journal article" date="2016" name="Front. Microbiol.">
        <title>Single-Cell (Meta-)Genomics of a Dimorphic Candidatus Thiomargarita nelsonii Reveals Genomic Plasticity.</title>
        <authorList>
            <person name="Flood B.E."/>
            <person name="Fliss P."/>
            <person name="Jones D.S."/>
            <person name="Dick G.J."/>
            <person name="Jain S."/>
            <person name="Kaster A.K."/>
            <person name="Winkel M."/>
            <person name="Mussmann M."/>
            <person name="Bailey J."/>
        </authorList>
    </citation>
    <scope>NUCLEOTIDE SEQUENCE [LARGE SCALE GENOMIC DNA]</scope>
    <source>
        <strain evidence="2">Hydrate Ridge</strain>
    </source>
</reference>
<keyword evidence="3" id="KW-1185">Reference proteome</keyword>
<feature type="transmembrane region" description="Helical" evidence="1">
    <location>
        <begin position="12"/>
        <end position="35"/>
    </location>
</feature>
<accession>A0A0A6P2E1</accession>
<evidence type="ECO:0000313" key="3">
    <source>
        <dbReference type="Proteomes" id="UP000030428"/>
    </source>
</evidence>
<feature type="transmembrane region" description="Helical" evidence="1">
    <location>
        <begin position="86"/>
        <end position="104"/>
    </location>
</feature>
<name>A0A0A6P2E1_9GAMM</name>
<evidence type="ECO:0000256" key="1">
    <source>
        <dbReference type="SAM" id="Phobius"/>
    </source>
</evidence>
<keyword evidence="1" id="KW-0812">Transmembrane</keyword>